<dbReference type="Proteomes" id="UP001201163">
    <property type="component" value="Unassembled WGS sequence"/>
</dbReference>
<dbReference type="AlphaFoldDB" id="A0AAD4LFV8"/>
<proteinExistence type="predicted"/>
<feature type="compositionally biased region" description="Polar residues" evidence="1">
    <location>
        <begin position="418"/>
        <end position="427"/>
    </location>
</feature>
<name>A0AAD4LFV8_9AGAM</name>
<keyword evidence="4" id="KW-1185">Reference proteome</keyword>
<dbReference type="InterPro" id="IPR005607">
    <property type="entry name" value="BSD_dom"/>
</dbReference>
<protein>
    <recommendedName>
        <fullName evidence="2">BSD domain-containing protein</fullName>
    </recommendedName>
</protein>
<comment type="caution">
    <text evidence="3">The sequence shown here is derived from an EMBL/GenBank/DDBJ whole genome shotgun (WGS) entry which is preliminary data.</text>
</comment>
<dbReference type="Gene3D" id="1.10.3970.10">
    <property type="entry name" value="BSD domain"/>
    <property type="match status" value="1"/>
</dbReference>
<dbReference type="InterPro" id="IPR035925">
    <property type="entry name" value="BSD_dom_sf"/>
</dbReference>
<organism evidence="3 4">
    <name type="scientific">Lactarius akahatsu</name>
    <dbReference type="NCBI Taxonomy" id="416441"/>
    <lineage>
        <taxon>Eukaryota</taxon>
        <taxon>Fungi</taxon>
        <taxon>Dikarya</taxon>
        <taxon>Basidiomycota</taxon>
        <taxon>Agaricomycotina</taxon>
        <taxon>Agaricomycetes</taxon>
        <taxon>Russulales</taxon>
        <taxon>Russulaceae</taxon>
        <taxon>Lactarius</taxon>
    </lineage>
</organism>
<reference evidence="3" key="1">
    <citation type="submission" date="2022-01" db="EMBL/GenBank/DDBJ databases">
        <title>Comparative genomics reveals a dynamic genome evolution in the ectomycorrhizal milk-cap (Lactarius) mushrooms.</title>
        <authorList>
            <consortium name="DOE Joint Genome Institute"/>
            <person name="Lebreton A."/>
            <person name="Tang N."/>
            <person name="Kuo A."/>
            <person name="LaButti K."/>
            <person name="Drula E."/>
            <person name="Barry K."/>
            <person name="Clum A."/>
            <person name="Lipzen A."/>
            <person name="Mousain D."/>
            <person name="Ng V."/>
            <person name="Wang R."/>
            <person name="Wang X."/>
            <person name="Dai Y."/>
            <person name="Henrissat B."/>
            <person name="Grigoriev I.V."/>
            <person name="Guerin-Laguette A."/>
            <person name="Yu F."/>
            <person name="Martin F.M."/>
        </authorList>
    </citation>
    <scope>NUCLEOTIDE SEQUENCE</scope>
    <source>
        <strain evidence="3">QP</strain>
    </source>
</reference>
<dbReference type="PANTHER" id="PTHR16019:SF5">
    <property type="entry name" value="BSD DOMAIN-CONTAINING PROTEIN 1"/>
    <property type="match status" value="1"/>
</dbReference>
<evidence type="ECO:0000313" key="3">
    <source>
        <dbReference type="EMBL" id="KAH8985723.1"/>
    </source>
</evidence>
<feature type="compositionally biased region" description="Low complexity" evidence="1">
    <location>
        <begin position="376"/>
        <end position="387"/>
    </location>
</feature>
<dbReference type="PROSITE" id="PS50858">
    <property type="entry name" value="BSD"/>
    <property type="match status" value="1"/>
</dbReference>
<dbReference type="PANTHER" id="PTHR16019">
    <property type="entry name" value="SYNAPSE-ASSOCIATED PROTEIN"/>
    <property type="match status" value="1"/>
</dbReference>
<feature type="region of interest" description="Disordered" evidence="1">
    <location>
        <begin position="220"/>
        <end position="239"/>
    </location>
</feature>
<accession>A0AAD4LFV8</accession>
<dbReference type="InterPro" id="IPR051494">
    <property type="entry name" value="BSD_domain-containing"/>
</dbReference>
<feature type="compositionally biased region" description="Polar residues" evidence="1">
    <location>
        <begin position="97"/>
        <end position="114"/>
    </location>
</feature>
<dbReference type="EMBL" id="JAKELL010000061">
    <property type="protein sequence ID" value="KAH8985723.1"/>
    <property type="molecule type" value="Genomic_DNA"/>
</dbReference>
<dbReference type="SUPFAM" id="SSF140383">
    <property type="entry name" value="BSD domain-like"/>
    <property type="match status" value="1"/>
</dbReference>
<feature type="region of interest" description="Disordered" evidence="1">
    <location>
        <begin position="1"/>
        <end position="30"/>
    </location>
</feature>
<evidence type="ECO:0000256" key="1">
    <source>
        <dbReference type="SAM" id="MobiDB-lite"/>
    </source>
</evidence>
<feature type="compositionally biased region" description="Polar residues" evidence="1">
    <location>
        <begin position="1"/>
        <end position="29"/>
    </location>
</feature>
<feature type="compositionally biased region" description="Low complexity" evidence="1">
    <location>
        <begin position="223"/>
        <end position="232"/>
    </location>
</feature>
<feature type="domain" description="BSD" evidence="2">
    <location>
        <begin position="293"/>
        <end position="340"/>
    </location>
</feature>
<feature type="compositionally biased region" description="Polar residues" evidence="1">
    <location>
        <begin position="78"/>
        <end position="88"/>
    </location>
</feature>
<feature type="region of interest" description="Disordered" evidence="1">
    <location>
        <begin position="78"/>
        <end position="147"/>
    </location>
</feature>
<dbReference type="Pfam" id="PF03909">
    <property type="entry name" value="BSD"/>
    <property type="match status" value="1"/>
</dbReference>
<dbReference type="GO" id="GO:0005737">
    <property type="term" value="C:cytoplasm"/>
    <property type="evidence" value="ECO:0007669"/>
    <property type="project" value="TreeGrafter"/>
</dbReference>
<gene>
    <name evidence="3" type="ORF">EDB92DRAFT_1349327</name>
</gene>
<evidence type="ECO:0000259" key="2">
    <source>
        <dbReference type="PROSITE" id="PS50858"/>
    </source>
</evidence>
<feature type="compositionally biased region" description="Acidic residues" evidence="1">
    <location>
        <begin position="356"/>
        <end position="368"/>
    </location>
</feature>
<feature type="region of interest" description="Disordered" evidence="1">
    <location>
        <begin position="348"/>
        <end position="468"/>
    </location>
</feature>
<sequence>MSFLDTSLTNASPGTATSPLQAVGQSPPTLNEEVTEVIGQLGRFWGGFKKQSQSAIEAARKDLGEYVSQAQKGLNEQLATLSVNSPTPTAERDMPTAATSSSRDLVDATTTDGESSAPSSASASTATLPDPQQEQERQPQQPQQHPNAQTLFTRLQSSLPPDLLTTLRDTLPDSVRDAQRRQELAQAAQARVHGAAARGEVLLRGASVFLRDAVRVVPPEPAAPASASTPPAFEDAVTPRAEAPPPVAISVTPATRRDALLRALRATPAILRVDPAKEERSATLFVTWAQVEDLRDETQREVELAADDGALQITRSMLVPEELSEDEFWTRYSFRVYQINQEDERRKAVLEGPTAQEEDFSWEDEEEDVLPRREPSSGSATGSASATHELSRDRLTAAVTSGSTSPERSDDSFDLVSSGHTSATGHASANHPHMKEASSDGDSDSDEEGEDEDDDDDGDEDSAESDWE</sequence>
<feature type="compositionally biased region" description="Low complexity" evidence="1">
    <location>
        <begin position="115"/>
        <end position="146"/>
    </location>
</feature>
<feature type="compositionally biased region" description="Acidic residues" evidence="1">
    <location>
        <begin position="439"/>
        <end position="468"/>
    </location>
</feature>
<evidence type="ECO:0000313" key="4">
    <source>
        <dbReference type="Proteomes" id="UP001201163"/>
    </source>
</evidence>